<name>A0A941W4X6_9BACT</name>
<evidence type="ECO:0000313" key="2">
    <source>
        <dbReference type="Proteomes" id="UP000722750"/>
    </source>
</evidence>
<protein>
    <recommendedName>
        <fullName evidence="3">Transporter</fullName>
    </recommendedName>
</protein>
<dbReference type="EMBL" id="JAANXD010000097">
    <property type="protein sequence ID" value="MBS1259520.1"/>
    <property type="molecule type" value="Genomic_DNA"/>
</dbReference>
<organism evidence="1 2">
    <name type="scientific">Candidatus Scalindua arabica</name>
    <dbReference type="NCBI Taxonomy" id="1127984"/>
    <lineage>
        <taxon>Bacteria</taxon>
        <taxon>Pseudomonadati</taxon>
        <taxon>Planctomycetota</taxon>
        <taxon>Candidatus Brocadiia</taxon>
        <taxon>Candidatus Brocadiales</taxon>
        <taxon>Candidatus Scalinduaceae</taxon>
        <taxon>Candidatus Scalindua</taxon>
    </lineage>
</organism>
<evidence type="ECO:0008006" key="3">
    <source>
        <dbReference type="Google" id="ProtNLM"/>
    </source>
</evidence>
<dbReference type="Proteomes" id="UP000722750">
    <property type="component" value="Unassembled WGS sequence"/>
</dbReference>
<accession>A0A941W4X6</accession>
<dbReference type="InterPro" id="IPR025737">
    <property type="entry name" value="FApF"/>
</dbReference>
<sequence length="242" mass="25901">MSISKKIIGYSLFICAALVSGQQPDFNAGRPGATETSTPVPKGFYQLESGGTYSGGTTGNIMMRTGITDRLEVRFSFDDLAAPPSSVYGGVMGGLMFKIRDESDRGPETAFVATVSVPNEGGLSFNGSEYNLIATFSKSITHLVSAGWSVGTTVYKHDIKQTSDVLYTATLGYQLSEKTGVFIEMYGGSPSSDFNQITHTIDGGIMYQLHDIIQIDVNGGLAMSGEGEDPFFDIGFAYRLPN</sequence>
<proteinExistence type="predicted"/>
<gene>
    <name evidence="1" type="ORF">MAG551_02592</name>
</gene>
<dbReference type="AlphaFoldDB" id="A0A941W4X6"/>
<comment type="caution">
    <text evidence="1">The sequence shown here is derived from an EMBL/GenBank/DDBJ whole genome shotgun (WGS) entry which is preliminary data.</text>
</comment>
<evidence type="ECO:0000313" key="1">
    <source>
        <dbReference type="EMBL" id="MBS1259520.1"/>
    </source>
</evidence>
<reference evidence="1" key="1">
    <citation type="journal article" date="2021" name="ISME J.">
        <title>Fine-scale metabolic discontinuity in a stratified prokaryote microbiome of a Red Sea deep halocline.</title>
        <authorList>
            <person name="Michoud G."/>
            <person name="Ngugi D.K."/>
            <person name="Barozzi A."/>
            <person name="Merlino G."/>
            <person name="Calleja M.L."/>
            <person name="Delgado-Huertas A."/>
            <person name="Moran X.A.G."/>
            <person name="Daffonchio D."/>
        </authorList>
    </citation>
    <scope>NUCLEOTIDE SEQUENCE</scope>
    <source>
        <strain evidence="1">SuakinDeep_MAG55_1</strain>
    </source>
</reference>
<dbReference type="Pfam" id="PF13557">
    <property type="entry name" value="Phenol_MetA_deg"/>
    <property type="match status" value="1"/>
</dbReference>